<feature type="compositionally biased region" description="Acidic residues" evidence="2">
    <location>
        <begin position="451"/>
        <end position="461"/>
    </location>
</feature>
<keyword evidence="1" id="KW-0479">Metal-binding</keyword>
<organism evidence="4 5">
    <name type="scientific">Orchesella dallaii</name>
    <dbReference type="NCBI Taxonomy" id="48710"/>
    <lineage>
        <taxon>Eukaryota</taxon>
        <taxon>Metazoa</taxon>
        <taxon>Ecdysozoa</taxon>
        <taxon>Arthropoda</taxon>
        <taxon>Hexapoda</taxon>
        <taxon>Collembola</taxon>
        <taxon>Entomobryomorpha</taxon>
        <taxon>Entomobryoidea</taxon>
        <taxon>Orchesellidae</taxon>
        <taxon>Orchesellinae</taxon>
        <taxon>Orchesella</taxon>
    </lineage>
</organism>
<proteinExistence type="predicted"/>
<dbReference type="InterPro" id="IPR013087">
    <property type="entry name" value="Znf_C2H2_type"/>
</dbReference>
<feature type="compositionally biased region" description="Polar residues" evidence="2">
    <location>
        <begin position="557"/>
        <end position="568"/>
    </location>
</feature>
<dbReference type="PROSITE" id="PS00028">
    <property type="entry name" value="ZINC_FINGER_C2H2_1"/>
    <property type="match status" value="3"/>
</dbReference>
<feature type="compositionally biased region" description="Basic residues" evidence="2">
    <location>
        <begin position="1522"/>
        <end position="1535"/>
    </location>
</feature>
<feature type="domain" description="C2H2-type" evidence="3">
    <location>
        <begin position="1375"/>
        <end position="1403"/>
    </location>
</feature>
<feature type="compositionally biased region" description="Basic residues" evidence="2">
    <location>
        <begin position="1455"/>
        <end position="1465"/>
    </location>
</feature>
<feature type="compositionally biased region" description="Pro residues" evidence="2">
    <location>
        <begin position="437"/>
        <end position="447"/>
    </location>
</feature>
<reference evidence="4 5" key="1">
    <citation type="submission" date="2024-08" db="EMBL/GenBank/DDBJ databases">
        <authorList>
            <person name="Cucini C."/>
            <person name="Frati F."/>
        </authorList>
    </citation>
    <scope>NUCLEOTIDE SEQUENCE [LARGE SCALE GENOMIC DNA]</scope>
</reference>
<feature type="region of interest" description="Disordered" evidence="2">
    <location>
        <begin position="426"/>
        <end position="594"/>
    </location>
</feature>
<feature type="compositionally biased region" description="Low complexity" evidence="2">
    <location>
        <begin position="641"/>
        <end position="660"/>
    </location>
</feature>
<name>A0ABP1S4D3_9HEXA</name>
<keyword evidence="1" id="KW-0863">Zinc-finger</keyword>
<dbReference type="Proteomes" id="UP001642540">
    <property type="component" value="Unassembled WGS sequence"/>
</dbReference>
<feature type="region of interest" description="Disordered" evidence="2">
    <location>
        <begin position="641"/>
        <end position="670"/>
    </location>
</feature>
<dbReference type="PROSITE" id="PS50157">
    <property type="entry name" value="ZINC_FINGER_C2H2_2"/>
    <property type="match status" value="2"/>
</dbReference>
<feature type="compositionally biased region" description="Basic and acidic residues" evidence="2">
    <location>
        <begin position="532"/>
        <end position="541"/>
    </location>
</feature>
<feature type="compositionally biased region" description="Acidic residues" evidence="2">
    <location>
        <begin position="1468"/>
        <end position="1480"/>
    </location>
</feature>
<gene>
    <name evidence="4" type="ORF">ODALV1_LOCUS29592</name>
</gene>
<feature type="region of interest" description="Disordered" evidence="2">
    <location>
        <begin position="198"/>
        <end position="325"/>
    </location>
</feature>
<protein>
    <recommendedName>
        <fullName evidence="3">C2H2-type domain-containing protein</fullName>
    </recommendedName>
</protein>
<accession>A0ABP1S4D3</accession>
<feature type="compositionally biased region" description="Basic and acidic residues" evidence="2">
    <location>
        <begin position="1481"/>
        <end position="1498"/>
    </location>
</feature>
<evidence type="ECO:0000256" key="2">
    <source>
        <dbReference type="SAM" id="MobiDB-lite"/>
    </source>
</evidence>
<feature type="region of interest" description="Disordered" evidence="2">
    <location>
        <begin position="1430"/>
        <end position="1535"/>
    </location>
</feature>
<evidence type="ECO:0000256" key="1">
    <source>
        <dbReference type="PROSITE-ProRule" id="PRU00042"/>
    </source>
</evidence>
<keyword evidence="5" id="KW-1185">Reference proteome</keyword>
<feature type="compositionally biased region" description="Basic residues" evidence="2">
    <location>
        <begin position="346"/>
        <end position="358"/>
    </location>
</feature>
<feature type="compositionally biased region" description="Pro residues" evidence="2">
    <location>
        <begin position="1079"/>
        <end position="1105"/>
    </location>
</feature>
<sequence>MANCIFCAVSVPPTFSIVNGKVIKVKNGNGNATVNGTPLQLEDGGDLAVHDEIKAFFVLKNILKISNEVLCELLSLCDGDSCPEHWVNVCEECGEWVNQFYDNTKNILKLERRLWDIDRGLRWRIHESNRSNEDGGGPIWKRIRSEAVKGFSFEDVPNDEPIPVDGEDHLHQEGQQVEENSSQNSVQIVDLEKEAHVDSFPSTPERHQGQGPFESSDDDDDVADNDKDSGYLGSTSSGTGTKKVNEKTGRVPVEKDKGDNQNNLNGNINGESNRLEVEKEKEPTQNEGGGGASSSSTSQEKSAIFVDLVTDDEEEESGIAQKSAEEMVVPSTSRVLVSCLKTSKTKDKRKTFKKKSLKNGRTATNKGSSILKSSSSAQAQEVQVRRKSPEIRSEAHSAELGEVPPVQNQAETVAPAEVERCNFIKNPTPSFCLRPSTPRPPPPPPPILIDLADDDEEEEEGTPVTTVIPPESSSGSLENGNPGNNELEQVRNETESTTKVTHAPTTTTSFPPDVQEKEPTPTSTSAPPCIENGKDKEDKTDQGPPNTQEETVVTFPTEINVTDNNLPSNIEDLADPPNSSEASPHVADNCNGNSSEIPSELLNLQENQYFQNVLIQPIGGTQKEAEKEGTSILLNLLPASEEPQSSENLPSSSSPQHLSSFEGNGGDSEINTTQSEAIVIPLEFSSLPGTPSVTLNQTARFEAQIASIVTNFMQPPEISTEFAQAPHNFPPPQLEPLYLPQPTLPIVPPPDANVPPLVVPPPSATIVNDVDSNLNLLALVTLEEAGLDLNQQPNLTQIPTTLSQVQIQSSTFTGDSFPILFNGEGSIASGNEVEQTSCPSTISTLRSPMVLSFNGGVVADEANLVQSETNGIPPEILPTGPTKPKKLFLIRRKPKELPLLDPAPPVEEAIVFEEETPVASAAAAATPSTGAPILLEIAEQKRPAILRKNVPKDLTSANLPPLSPPKKGKPKSYYVPRPKHSTSRKNWREETAVFMCHLCKYKTRTTENLERHLNLHTKAIYKDQKAAKNPSLAESATLFLLPRQAPTVASVSQLFNQKRNVLASAKVSSAPPQTAQPQVAPPPTAPPQMAPTPSAPPQTAPPQMVPPQTNLPLLIEKKKLAQKKPETPYILEKSGSKTLFKCQMCPAIKTSLIYMETHLKLHSGSYSNYVFCETCNYPLLPEKLEQHRSIRHPSTHLNNPNFPLSPFKKKYKQADYKCGYCPATFSTSESMDIHLKLHSEGSTAIVCPEPGCGWHVLRERMTHHQGRRHPENHAKCVPCNQRFFDDFEHQEHLRLHEIGQFCDKCGWLGKSLTQHNAWHHAKKGAAKGESVRGKGKQNESPEPSSPSSSASSSPPTTTENVEKVAEQENTPETNWKCGKCPSEFSTETALQEHEKEEHGDLNANENQDDDGRVECDVCGWWAKNLVKHKAKYHPPKGIQGNEIDTPAEAEASSSSRKKREVKRKQKADDDEDTQEEGEVGEEPKKKVKLTDKEETKVENKKRKPGRPPKYTNAEAKSPPKGKIGKKRSMRSRKKK</sequence>
<feature type="compositionally biased region" description="Low complexity" evidence="2">
    <location>
        <begin position="497"/>
        <end position="508"/>
    </location>
</feature>
<feature type="compositionally biased region" description="Low complexity" evidence="2">
    <location>
        <begin position="260"/>
        <end position="272"/>
    </location>
</feature>
<feature type="region of interest" description="Disordered" evidence="2">
    <location>
        <begin position="1065"/>
        <end position="1107"/>
    </location>
</feature>
<dbReference type="PANTHER" id="PTHR48125">
    <property type="entry name" value="LP07818P1"/>
    <property type="match status" value="1"/>
</dbReference>
<feature type="compositionally biased region" description="Basic and acidic residues" evidence="2">
    <location>
        <begin position="1390"/>
        <end position="1400"/>
    </location>
</feature>
<feature type="compositionally biased region" description="Low complexity" evidence="2">
    <location>
        <begin position="462"/>
        <end position="487"/>
    </location>
</feature>
<feature type="compositionally biased region" description="Basic and acidic residues" evidence="2">
    <location>
        <begin position="383"/>
        <end position="399"/>
    </location>
</feature>
<evidence type="ECO:0000313" key="4">
    <source>
        <dbReference type="EMBL" id="CAL8143457.1"/>
    </source>
</evidence>
<feature type="compositionally biased region" description="Low complexity" evidence="2">
    <location>
        <begin position="368"/>
        <end position="380"/>
    </location>
</feature>
<feature type="compositionally biased region" description="Basic and acidic residues" evidence="2">
    <location>
        <begin position="243"/>
        <end position="259"/>
    </location>
</feature>
<dbReference type="EMBL" id="CAXLJM020000157">
    <property type="protein sequence ID" value="CAL8143457.1"/>
    <property type="molecule type" value="Genomic_DNA"/>
</dbReference>
<feature type="region of interest" description="Disordered" evidence="2">
    <location>
        <begin position="344"/>
        <end position="408"/>
    </location>
</feature>
<dbReference type="PANTHER" id="PTHR48125:SF10">
    <property type="entry name" value="OS12G0136300 PROTEIN"/>
    <property type="match status" value="1"/>
</dbReference>
<feature type="compositionally biased region" description="Basic and acidic residues" evidence="2">
    <location>
        <begin position="1329"/>
        <end position="1339"/>
    </location>
</feature>
<feature type="region of interest" description="Disordered" evidence="2">
    <location>
        <begin position="949"/>
        <end position="981"/>
    </location>
</feature>
<feature type="compositionally biased region" description="Basic and acidic residues" evidence="2">
    <location>
        <begin position="273"/>
        <end position="284"/>
    </location>
</feature>
<dbReference type="SMART" id="SM00355">
    <property type="entry name" value="ZnF_C2H2"/>
    <property type="match status" value="8"/>
</dbReference>
<feature type="domain" description="C2H2-type" evidence="3">
    <location>
        <begin position="1216"/>
        <end position="1243"/>
    </location>
</feature>
<evidence type="ECO:0000313" key="5">
    <source>
        <dbReference type="Proteomes" id="UP001642540"/>
    </source>
</evidence>
<keyword evidence="1" id="KW-0862">Zinc</keyword>
<evidence type="ECO:0000259" key="3">
    <source>
        <dbReference type="PROSITE" id="PS50157"/>
    </source>
</evidence>
<feature type="compositionally biased region" description="Low complexity" evidence="2">
    <location>
        <begin position="1340"/>
        <end position="1359"/>
    </location>
</feature>
<comment type="caution">
    <text evidence="4">The sequence shown here is derived from an EMBL/GenBank/DDBJ whole genome shotgun (WGS) entry which is preliminary data.</text>
</comment>
<dbReference type="Gene3D" id="3.30.160.60">
    <property type="entry name" value="Classic Zinc Finger"/>
    <property type="match status" value="2"/>
</dbReference>
<feature type="region of interest" description="Disordered" evidence="2">
    <location>
        <begin position="1319"/>
        <end position="1412"/>
    </location>
</feature>